<dbReference type="EMBL" id="JAGKQM010000017">
    <property type="protein sequence ID" value="KAH0867493.1"/>
    <property type="molecule type" value="Genomic_DNA"/>
</dbReference>
<comment type="caution">
    <text evidence="2">The sequence shown here is derived from an EMBL/GenBank/DDBJ whole genome shotgun (WGS) entry which is preliminary data.</text>
</comment>
<feature type="region of interest" description="Disordered" evidence="1">
    <location>
        <begin position="1"/>
        <end position="22"/>
    </location>
</feature>
<feature type="region of interest" description="Disordered" evidence="1">
    <location>
        <begin position="37"/>
        <end position="59"/>
    </location>
</feature>
<evidence type="ECO:0000313" key="2">
    <source>
        <dbReference type="EMBL" id="KAH0867493.1"/>
    </source>
</evidence>
<feature type="compositionally biased region" description="Basic and acidic residues" evidence="1">
    <location>
        <begin position="50"/>
        <end position="59"/>
    </location>
</feature>
<proteinExistence type="predicted"/>
<sequence length="59" mass="6800">MAVDKHDELPEATQREAELERQIDGLQNQVTELYKTGEETNPELSSEFQSLKEKVNEHS</sequence>
<reference evidence="2 3" key="1">
    <citation type="submission" date="2021-05" db="EMBL/GenBank/DDBJ databases">
        <title>Genome Assembly of Synthetic Allotetraploid Brassica napus Reveals Homoeologous Exchanges between Subgenomes.</title>
        <authorList>
            <person name="Davis J.T."/>
        </authorList>
    </citation>
    <scope>NUCLEOTIDE SEQUENCE [LARGE SCALE GENOMIC DNA]</scope>
    <source>
        <strain evidence="3">cv. Da-Ae</strain>
        <tissue evidence="2">Seedling</tissue>
    </source>
</reference>
<keyword evidence="3" id="KW-1185">Reference proteome</keyword>
<evidence type="ECO:0000313" key="3">
    <source>
        <dbReference type="Proteomes" id="UP000824890"/>
    </source>
</evidence>
<protein>
    <submittedName>
        <fullName evidence="2">Uncharacterized protein</fullName>
    </submittedName>
</protein>
<evidence type="ECO:0000256" key="1">
    <source>
        <dbReference type="SAM" id="MobiDB-lite"/>
    </source>
</evidence>
<dbReference type="Proteomes" id="UP000824890">
    <property type="component" value="Unassembled WGS sequence"/>
</dbReference>
<accession>A0ABQ7YJQ6</accession>
<gene>
    <name evidence="2" type="ORF">HID58_074515</name>
</gene>
<name>A0ABQ7YJQ6_BRANA</name>
<organism evidence="2 3">
    <name type="scientific">Brassica napus</name>
    <name type="common">Rape</name>
    <dbReference type="NCBI Taxonomy" id="3708"/>
    <lineage>
        <taxon>Eukaryota</taxon>
        <taxon>Viridiplantae</taxon>
        <taxon>Streptophyta</taxon>
        <taxon>Embryophyta</taxon>
        <taxon>Tracheophyta</taxon>
        <taxon>Spermatophyta</taxon>
        <taxon>Magnoliopsida</taxon>
        <taxon>eudicotyledons</taxon>
        <taxon>Gunneridae</taxon>
        <taxon>Pentapetalae</taxon>
        <taxon>rosids</taxon>
        <taxon>malvids</taxon>
        <taxon>Brassicales</taxon>
        <taxon>Brassicaceae</taxon>
        <taxon>Brassiceae</taxon>
        <taxon>Brassica</taxon>
    </lineage>
</organism>